<keyword evidence="1" id="KW-0472">Membrane</keyword>
<keyword evidence="1" id="KW-0812">Transmembrane</keyword>
<evidence type="ECO:0000313" key="3">
    <source>
        <dbReference type="Proteomes" id="UP000185753"/>
    </source>
</evidence>
<keyword evidence="3" id="KW-1185">Reference proteome</keyword>
<comment type="caution">
    <text evidence="2">The sequence shown here is derived from an EMBL/GenBank/DDBJ whole genome shotgun (WGS) entry which is preliminary data.</text>
</comment>
<dbReference type="AlphaFoldDB" id="A0A1A7RDR4"/>
<dbReference type="EMBL" id="LZDS01000023">
    <property type="protein sequence ID" value="OBX28837.1"/>
    <property type="molecule type" value="Genomic_DNA"/>
</dbReference>
<evidence type="ECO:0000313" key="2">
    <source>
        <dbReference type="EMBL" id="OBX28837.1"/>
    </source>
</evidence>
<sequence>MPPIDEYALNPQQLNAGLKTIKQRQRNLVLLSLTSFSLLIVSVVGLFIQQDMVYSFFGISQTVQQLHVPVSAGEVASHLGHQSDYFVNFLSFMGWLFLKLLVSFIGAFFLVGCLKKFQFFRIRFQSFVLKFVGWLLSFILLWSGLTYVQYDLKDNDQAAYQKWVQYDKNIQDSRLAQELKEAEVATTVQAYLYAQAALLHKPVDRATAIPYVQSLINSEQQNPAKFREYGFQPEQLWTMQNQLFAKTMTPMAQSVETQVSQANIIDSVVRWILIGLIALTLVLSSILYLLAQQFKSRIARIEQGIN</sequence>
<feature type="transmembrane region" description="Helical" evidence="1">
    <location>
        <begin position="28"/>
        <end position="48"/>
    </location>
</feature>
<protein>
    <submittedName>
        <fullName evidence="2">Uncharacterized protein</fullName>
    </submittedName>
</protein>
<name>A0A1A7RDR4_9GAMM</name>
<dbReference type="Proteomes" id="UP000185753">
    <property type="component" value="Unassembled WGS sequence"/>
</dbReference>
<proteinExistence type="predicted"/>
<evidence type="ECO:0000256" key="1">
    <source>
        <dbReference type="SAM" id="Phobius"/>
    </source>
</evidence>
<gene>
    <name evidence="2" type="ORF">A9J31_04300</name>
</gene>
<accession>A0A1A7RDR4</accession>
<organism evidence="2 3">
    <name type="scientific">Acinetobacter gandensis</name>
    <dbReference type="NCBI Taxonomy" id="1443941"/>
    <lineage>
        <taxon>Bacteria</taxon>
        <taxon>Pseudomonadati</taxon>
        <taxon>Pseudomonadota</taxon>
        <taxon>Gammaproteobacteria</taxon>
        <taxon>Moraxellales</taxon>
        <taxon>Moraxellaceae</taxon>
        <taxon>Acinetobacter</taxon>
    </lineage>
</organism>
<keyword evidence="1" id="KW-1133">Transmembrane helix</keyword>
<dbReference type="STRING" id="1443941.A9J31_04300"/>
<reference evidence="3" key="1">
    <citation type="submission" date="2016-06" db="EMBL/GenBank/DDBJ databases">
        <authorList>
            <person name="Radolfova-Krizova L."/>
            <person name="Nemec A."/>
        </authorList>
    </citation>
    <scope>NUCLEOTIDE SEQUENCE [LARGE SCALE GENOMIC DNA]</scope>
    <source>
        <strain evidence="3">ANC 4275</strain>
    </source>
</reference>
<dbReference type="OrthoDB" id="6708686at2"/>
<feature type="transmembrane region" description="Helical" evidence="1">
    <location>
        <begin position="92"/>
        <end position="114"/>
    </location>
</feature>
<feature type="transmembrane region" description="Helical" evidence="1">
    <location>
        <begin position="126"/>
        <end position="145"/>
    </location>
</feature>
<feature type="transmembrane region" description="Helical" evidence="1">
    <location>
        <begin position="268"/>
        <end position="291"/>
    </location>
</feature>
<dbReference type="RefSeq" id="WP_067764068.1">
    <property type="nucleotide sequence ID" value="NZ_LZDS01000023.1"/>
</dbReference>